<evidence type="ECO:0000313" key="2">
    <source>
        <dbReference type="EMBL" id="CAB4343453.1"/>
    </source>
</evidence>
<dbReference type="Pfam" id="PF02645">
    <property type="entry name" value="DegV"/>
    <property type="match status" value="1"/>
</dbReference>
<dbReference type="PROSITE" id="PS51482">
    <property type="entry name" value="DEGV"/>
    <property type="match status" value="1"/>
</dbReference>
<proteinExistence type="predicted"/>
<evidence type="ECO:0000313" key="4">
    <source>
        <dbReference type="EMBL" id="CAB4751654.1"/>
    </source>
</evidence>
<evidence type="ECO:0000313" key="7">
    <source>
        <dbReference type="EMBL" id="CAB5018172.1"/>
    </source>
</evidence>
<keyword evidence="1" id="KW-0446">Lipid-binding</keyword>
<evidence type="ECO:0000256" key="1">
    <source>
        <dbReference type="ARBA" id="ARBA00023121"/>
    </source>
</evidence>
<dbReference type="Gene3D" id="3.40.50.10170">
    <property type="match status" value="1"/>
</dbReference>
<dbReference type="EMBL" id="CAESAI010000041">
    <property type="protein sequence ID" value="CAB4343453.1"/>
    <property type="molecule type" value="Genomic_DNA"/>
</dbReference>
<dbReference type="NCBIfam" id="TIGR00762">
    <property type="entry name" value="DegV"/>
    <property type="match status" value="1"/>
</dbReference>
<dbReference type="InterPro" id="IPR003797">
    <property type="entry name" value="DegV"/>
</dbReference>
<accession>A0A6J5ZVS4</accession>
<dbReference type="EMBL" id="CAEZZD010000105">
    <property type="protein sequence ID" value="CAB4751654.1"/>
    <property type="molecule type" value="Genomic_DNA"/>
</dbReference>
<dbReference type="PANTHER" id="PTHR33434">
    <property type="entry name" value="DEGV DOMAIN-CONTAINING PROTEIN DR_1986-RELATED"/>
    <property type="match status" value="1"/>
</dbReference>
<name>A0A6J5ZVS4_9ZZZZ</name>
<reference evidence="2" key="1">
    <citation type="submission" date="2020-05" db="EMBL/GenBank/DDBJ databases">
        <authorList>
            <person name="Chiriac C."/>
            <person name="Salcher M."/>
            <person name="Ghai R."/>
            <person name="Kavagutti S V."/>
        </authorList>
    </citation>
    <scope>NUCLEOTIDE SEQUENCE</scope>
</reference>
<dbReference type="GO" id="GO:0008289">
    <property type="term" value="F:lipid binding"/>
    <property type="evidence" value="ECO:0007669"/>
    <property type="project" value="UniProtKB-KW"/>
</dbReference>
<dbReference type="EMBL" id="CAFBIX010000010">
    <property type="protein sequence ID" value="CAB4846813.1"/>
    <property type="molecule type" value="Genomic_DNA"/>
</dbReference>
<gene>
    <name evidence="4" type="ORF">UFOPK2824_00734</name>
    <name evidence="5" type="ORF">UFOPK3037_01288</name>
    <name evidence="6" type="ORF">UFOPK3278_00456</name>
    <name evidence="2" type="ORF">UFOPK3406_01243</name>
    <name evidence="3" type="ORF">UFOPK3925_01254</name>
    <name evidence="7" type="ORF">UFOPK4097_00757</name>
</gene>
<dbReference type="InterPro" id="IPR043168">
    <property type="entry name" value="DegV_C"/>
</dbReference>
<dbReference type="Gene3D" id="3.30.1180.10">
    <property type="match status" value="1"/>
</dbReference>
<dbReference type="EMBL" id="CAESAD010000010">
    <property type="protein sequence ID" value="CAB4343525.1"/>
    <property type="molecule type" value="Genomic_DNA"/>
</dbReference>
<sequence>MSVGIVTDSTAYLPKALVAQLAIEVVPLQVISNGTAFNEVDGITVEQVATALRAGKSVTTSRPNPDLFVAAYENLHANGADSIVSVHLSSELSGTYESAVLASRRVDFPVDVIDSRGIAMMMGFAVLAGARLAANGAAHADVVSLINRKCSGASITFYVDTLEFLERGGRINAIQARMGKAMDLKPLLHMINGKVEQRELVRTSEKALARMVEIVSAAARIKSEIAVHHVEAQAPAEAMATQLMMRTGVTNIEVSPAGAVVGTHVGPGSIAVVVSPQV</sequence>
<dbReference type="EMBL" id="CAFAAO010000019">
    <property type="protein sequence ID" value="CAB4810816.1"/>
    <property type="molecule type" value="Genomic_DNA"/>
</dbReference>
<protein>
    <submittedName>
        <fullName evidence="2">Unannotated protein</fullName>
    </submittedName>
</protein>
<dbReference type="EMBL" id="CAFBPK010000010">
    <property type="protein sequence ID" value="CAB5018172.1"/>
    <property type="molecule type" value="Genomic_DNA"/>
</dbReference>
<dbReference type="InterPro" id="IPR050270">
    <property type="entry name" value="DegV_domain_contain"/>
</dbReference>
<evidence type="ECO:0000313" key="3">
    <source>
        <dbReference type="EMBL" id="CAB4343525.1"/>
    </source>
</evidence>
<evidence type="ECO:0000313" key="6">
    <source>
        <dbReference type="EMBL" id="CAB4846813.1"/>
    </source>
</evidence>
<evidence type="ECO:0000313" key="5">
    <source>
        <dbReference type="EMBL" id="CAB4810816.1"/>
    </source>
</evidence>
<dbReference type="SUPFAM" id="SSF82549">
    <property type="entry name" value="DAK1/DegV-like"/>
    <property type="match status" value="1"/>
</dbReference>
<dbReference type="AlphaFoldDB" id="A0A6J5ZVS4"/>
<organism evidence="2">
    <name type="scientific">freshwater metagenome</name>
    <dbReference type="NCBI Taxonomy" id="449393"/>
    <lineage>
        <taxon>unclassified sequences</taxon>
        <taxon>metagenomes</taxon>
        <taxon>ecological metagenomes</taxon>
    </lineage>
</organism>
<dbReference type="PANTHER" id="PTHR33434:SF2">
    <property type="entry name" value="FATTY ACID-BINDING PROTEIN TM_1468"/>
    <property type="match status" value="1"/>
</dbReference>